<evidence type="ECO:0000259" key="11">
    <source>
        <dbReference type="Pfam" id="PF12367"/>
    </source>
</evidence>
<sequence>MSDNAIQPLTFADYNNAMQPTWCPACGDFAIFMALKQALVALQIPPHQIFQVWGIGCSGNMSNWVNVYGVHSLHGRALPVATAAKLVNPHLTVIAEGGDGDGYGIGLAHFIHTMRRNLDITYIVHNNLIYGLTTGQTSPTSEHGFKSRSTPCGVIERPINPIALALSSDCTYIARGFSGDVNHLKELIIGGIRHRGFALIDIFQPCVTFNNQNTYDWFKERVYKLEDVEGYTARDKEQAFPRALEWGPKIPIGLFYQEERATYADELDQLSSPDEAVVEHDIMNVDIMKSVERFG</sequence>
<evidence type="ECO:0000313" key="13">
    <source>
        <dbReference type="Proteomes" id="UP000178315"/>
    </source>
</evidence>
<accession>A0A1G2A9L5</accession>
<evidence type="ECO:0000256" key="5">
    <source>
        <dbReference type="ARBA" id="ARBA00022842"/>
    </source>
</evidence>
<dbReference type="Gene3D" id="3.40.50.970">
    <property type="match status" value="1"/>
</dbReference>
<evidence type="ECO:0000313" key="12">
    <source>
        <dbReference type="EMBL" id="OGY73588.1"/>
    </source>
</evidence>
<comment type="cofactor">
    <cofactor evidence="1">
        <name>Mg(2+)</name>
        <dbReference type="ChEBI" id="CHEBI:18420"/>
    </cofactor>
</comment>
<evidence type="ECO:0000259" key="10">
    <source>
        <dbReference type="Pfam" id="PF02775"/>
    </source>
</evidence>
<dbReference type="SUPFAM" id="SSF52518">
    <property type="entry name" value="Thiamin diphosphate-binding fold (THDP-binding)"/>
    <property type="match status" value="1"/>
</dbReference>
<dbReference type="Pfam" id="PF12367">
    <property type="entry name" value="PFO_beta_C"/>
    <property type="match status" value="1"/>
</dbReference>
<reference evidence="12 13" key="1">
    <citation type="journal article" date="2016" name="Nat. Commun.">
        <title>Thousands of microbial genomes shed light on interconnected biogeochemical processes in an aquifer system.</title>
        <authorList>
            <person name="Anantharaman K."/>
            <person name="Brown C.T."/>
            <person name="Hug L.A."/>
            <person name="Sharon I."/>
            <person name="Castelle C.J."/>
            <person name="Probst A.J."/>
            <person name="Thomas B.C."/>
            <person name="Singh A."/>
            <person name="Wilkins M.J."/>
            <person name="Karaoz U."/>
            <person name="Brodie E.L."/>
            <person name="Williams K.H."/>
            <person name="Hubbard S.S."/>
            <person name="Banfield J.F."/>
        </authorList>
    </citation>
    <scope>NUCLEOTIDE SEQUENCE [LARGE SCALE GENOMIC DNA]</scope>
</reference>
<dbReference type="GO" id="GO:0016625">
    <property type="term" value="F:oxidoreductase activity, acting on the aldehyde or oxo group of donors, iron-sulfur protein as acceptor"/>
    <property type="evidence" value="ECO:0007669"/>
    <property type="project" value="UniProtKB-ARBA"/>
</dbReference>
<dbReference type="EMBL" id="MHJU01000010">
    <property type="protein sequence ID" value="OGY73588.1"/>
    <property type="molecule type" value="Genomic_DNA"/>
</dbReference>
<dbReference type="InterPro" id="IPR011766">
    <property type="entry name" value="TPP_enzyme_TPP-bd"/>
</dbReference>
<dbReference type="GO" id="GO:0045333">
    <property type="term" value="P:cellular respiration"/>
    <property type="evidence" value="ECO:0007669"/>
    <property type="project" value="UniProtKB-ARBA"/>
</dbReference>
<dbReference type="NCBIfam" id="TIGR02177">
    <property type="entry name" value="PorB_KorB"/>
    <property type="match status" value="1"/>
</dbReference>
<evidence type="ECO:0000256" key="2">
    <source>
        <dbReference type="ARBA" id="ARBA00001964"/>
    </source>
</evidence>
<dbReference type="InterPro" id="IPR011896">
    <property type="entry name" value="OFOB"/>
</dbReference>
<comment type="caution">
    <text evidence="12">The sequence shown here is derived from an EMBL/GenBank/DDBJ whole genome shotgun (WGS) entry which is preliminary data.</text>
</comment>
<name>A0A1G2A9L5_9BACT</name>
<evidence type="ECO:0000256" key="7">
    <source>
        <dbReference type="ARBA" id="ARBA00023004"/>
    </source>
</evidence>
<evidence type="ECO:0000256" key="3">
    <source>
        <dbReference type="ARBA" id="ARBA00001966"/>
    </source>
</evidence>
<keyword evidence="6" id="KW-0560">Oxidoreductase</keyword>
<dbReference type="GO" id="GO:0030976">
    <property type="term" value="F:thiamine pyrophosphate binding"/>
    <property type="evidence" value="ECO:0007669"/>
    <property type="project" value="InterPro"/>
</dbReference>
<keyword evidence="7" id="KW-0408">Iron</keyword>
<dbReference type="GO" id="GO:0051536">
    <property type="term" value="F:iron-sulfur cluster binding"/>
    <property type="evidence" value="ECO:0007669"/>
    <property type="project" value="UniProtKB-KW"/>
</dbReference>
<dbReference type="AlphaFoldDB" id="A0A1G2A9L5"/>
<dbReference type="PANTHER" id="PTHR48084">
    <property type="entry name" value="2-OXOGLUTARATE OXIDOREDUCTASE SUBUNIT KORB-RELATED"/>
    <property type="match status" value="1"/>
</dbReference>
<dbReference type="Pfam" id="PF02775">
    <property type="entry name" value="TPP_enzyme_C"/>
    <property type="match status" value="1"/>
</dbReference>
<evidence type="ECO:0000256" key="4">
    <source>
        <dbReference type="ARBA" id="ARBA00022723"/>
    </source>
</evidence>
<dbReference type="GO" id="GO:0046872">
    <property type="term" value="F:metal ion binding"/>
    <property type="evidence" value="ECO:0007669"/>
    <property type="project" value="UniProtKB-KW"/>
</dbReference>
<dbReference type="InterPro" id="IPR032686">
    <property type="entry name" value="PFO_beta_C"/>
</dbReference>
<dbReference type="PANTHER" id="PTHR48084:SF4">
    <property type="entry name" value="2-OXOGLUTARATE OXIDOREDUCTASE SUBUNIT KORB"/>
    <property type="match status" value="1"/>
</dbReference>
<comment type="cofactor">
    <cofactor evidence="3">
        <name>[4Fe-4S] cluster</name>
        <dbReference type="ChEBI" id="CHEBI:49883"/>
    </cofactor>
</comment>
<organism evidence="12 13">
    <name type="scientific">Candidatus Jacksonbacteria bacterium RIFCSPLOWO2_02_FULL_44_20</name>
    <dbReference type="NCBI Taxonomy" id="1798460"/>
    <lineage>
        <taxon>Bacteria</taxon>
        <taxon>Candidatus Jacksoniibacteriota</taxon>
    </lineage>
</organism>
<keyword evidence="5" id="KW-0460">Magnesium</keyword>
<dbReference type="CDD" id="cd03375">
    <property type="entry name" value="TPP_OGFOR"/>
    <property type="match status" value="1"/>
</dbReference>
<comment type="cofactor">
    <cofactor evidence="2">
        <name>thiamine diphosphate</name>
        <dbReference type="ChEBI" id="CHEBI:58937"/>
    </cofactor>
</comment>
<keyword evidence="4" id="KW-0479">Metal-binding</keyword>
<evidence type="ECO:0000256" key="1">
    <source>
        <dbReference type="ARBA" id="ARBA00001946"/>
    </source>
</evidence>
<evidence type="ECO:0000256" key="6">
    <source>
        <dbReference type="ARBA" id="ARBA00023002"/>
    </source>
</evidence>
<dbReference type="Proteomes" id="UP000178315">
    <property type="component" value="Unassembled WGS sequence"/>
</dbReference>
<dbReference type="InterPro" id="IPR029061">
    <property type="entry name" value="THDP-binding"/>
</dbReference>
<keyword evidence="8" id="KW-0411">Iron-sulfur</keyword>
<feature type="domain" description="Thiamine pyrophosphate enzyme TPP-binding" evidence="10">
    <location>
        <begin position="56"/>
        <end position="202"/>
    </location>
</feature>
<proteinExistence type="predicted"/>
<dbReference type="InterPro" id="IPR051457">
    <property type="entry name" value="2-oxoacid:Fd_oxidoreductase"/>
</dbReference>
<gene>
    <name evidence="12" type="ORF">A3H61_01305</name>
</gene>
<evidence type="ECO:0000256" key="9">
    <source>
        <dbReference type="ARBA" id="ARBA00023052"/>
    </source>
</evidence>
<evidence type="ECO:0000256" key="8">
    <source>
        <dbReference type="ARBA" id="ARBA00023014"/>
    </source>
</evidence>
<protein>
    <submittedName>
        <fullName evidence="12">2-oxoacid ferredoxin oxidoreductase</fullName>
    </submittedName>
</protein>
<keyword evidence="9" id="KW-0786">Thiamine pyrophosphate</keyword>
<feature type="domain" description="Pyruvate ferredoxin oxidoreductase beta subunit C-terminal" evidence="11">
    <location>
        <begin position="206"/>
        <end position="270"/>
    </location>
</feature>